<keyword evidence="5" id="KW-0503">Monooxygenase</keyword>
<proteinExistence type="inferred from homology"/>
<keyword evidence="3 5" id="KW-0274">FAD</keyword>
<gene>
    <name evidence="6" type="ORF">AVEN_14334_1</name>
</gene>
<dbReference type="PANTHER" id="PTHR23023">
    <property type="entry name" value="DIMETHYLANILINE MONOOXYGENASE"/>
    <property type="match status" value="1"/>
</dbReference>
<evidence type="ECO:0000313" key="7">
    <source>
        <dbReference type="Proteomes" id="UP000499080"/>
    </source>
</evidence>
<evidence type="ECO:0000256" key="5">
    <source>
        <dbReference type="RuleBase" id="RU361177"/>
    </source>
</evidence>
<comment type="similarity">
    <text evidence="1 5">Belongs to the FMO family.</text>
</comment>
<evidence type="ECO:0000313" key="6">
    <source>
        <dbReference type="EMBL" id="GBO24861.1"/>
    </source>
</evidence>
<comment type="cofactor">
    <cofactor evidence="5">
        <name>FAD</name>
        <dbReference type="ChEBI" id="CHEBI:57692"/>
    </cofactor>
</comment>
<reference evidence="6 7" key="1">
    <citation type="journal article" date="2019" name="Sci. Rep.">
        <title>Orb-weaving spider Araneus ventricosus genome elucidates the spidroin gene catalogue.</title>
        <authorList>
            <person name="Kono N."/>
            <person name="Nakamura H."/>
            <person name="Ohtoshi R."/>
            <person name="Moran D.A.P."/>
            <person name="Shinohara A."/>
            <person name="Yoshida Y."/>
            <person name="Fujiwara M."/>
            <person name="Mori M."/>
            <person name="Tomita M."/>
            <person name="Arakawa K."/>
        </authorList>
    </citation>
    <scope>NUCLEOTIDE SEQUENCE [LARGE SCALE GENOMIC DNA]</scope>
</reference>
<keyword evidence="7" id="KW-1185">Reference proteome</keyword>
<sequence length="138" mass="15376">MEVLKVKRSDDYEKTGKWTVTLKNRLSGETSTDAYDGFLVCVGHINKPKMPSYPGQDLFKGKIMHTHSLKGVEPYKDKIVVVVGMGCSGLDAAVETSNVAKQNGSWERGDVMESHFQEHPKHSLWDCEPVIWLATPLG</sequence>
<dbReference type="AlphaFoldDB" id="A0A4Y2VJM2"/>
<keyword evidence="4 5" id="KW-0560">Oxidoreductase</keyword>
<dbReference type="EMBL" id="BGPR01047837">
    <property type="protein sequence ID" value="GBO24861.1"/>
    <property type="molecule type" value="Genomic_DNA"/>
</dbReference>
<dbReference type="InterPro" id="IPR020946">
    <property type="entry name" value="Flavin_mOase-like"/>
</dbReference>
<dbReference type="InterPro" id="IPR036188">
    <property type="entry name" value="FAD/NAD-bd_sf"/>
</dbReference>
<dbReference type="GO" id="GO:0050660">
    <property type="term" value="F:flavin adenine dinucleotide binding"/>
    <property type="evidence" value="ECO:0007669"/>
    <property type="project" value="InterPro"/>
</dbReference>
<dbReference type="InterPro" id="IPR050346">
    <property type="entry name" value="FMO-like"/>
</dbReference>
<evidence type="ECO:0000256" key="4">
    <source>
        <dbReference type="ARBA" id="ARBA00023002"/>
    </source>
</evidence>
<dbReference type="Pfam" id="PF00743">
    <property type="entry name" value="FMO-like"/>
    <property type="match status" value="1"/>
</dbReference>
<dbReference type="GO" id="GO:0004499">
    <property type="term" value="F:N,N-dimethylaniline monooxygenase activity"/>
    <property type="evidence" value="ECO:0007669"/>
    <property type="project" value="InterPro"/>
</dbReference>
<comment type="caution">
    <text evidence="6">The sequence shown here is derived from an EMBL/GenBank/DDBJ whole genome shotgun (WGS) entry which is preliminary data.</text>
</comment>
<dbReference type="Gene3D" id="3.50.50.60">
    <property type="entry name" value="FAD/NAD(P)-binding domain"/>
    <property type="match status" value="1"/>
</dbReference>
<name>A0A4Y2VJM2_ARAVE</name>
<dbReference type="EC" id="1.-.-.-" evidence="5"/>
<accession>A0A4Y2VJM2</accession>
<dbReference type="GO" id="GO:0050661">
    <property type="term" value="F:NADP binding"/>
    <property type="evidence" value="ECO:0007669"/>
    <property type="project" value="InterPro"/>
</dbReference>
<dbReference type="OrthoDB" id="6428144at2759"/>
<keyword evidence="2 5" id="KW-0285">Flavoprotein</keyword>
<dbReference type="Proteomes" id="UP000499080">
    <property type="component" value="Unassembled WGS sequence"/>
</dbReference>
<evidence type="ECO:0000256" key="2">
    <source>
        <dbReference type="ARBA" id="ARBA00022630"/>
    </source>
</evidence>
<evidence type="ECO:0000256" key="1">
    <source>
        <dbReference type="ARBA" id="ARBA00009183"/>
    </source>
</evidence>
<protein>
    <recommendedName>
        <fullName evidence="5">Flavin-containing monooxygenase</fullName>
        <ecNumber evidence="5">1.-.-.-</ecNumber>
    </recommendedName>
</protein>
<evidence type="ECO:0000256" key="3">
    <source>
        <dbReference type="ARBA" id="ARBA00022827"/>
    </source>
</evidence>
<dbReference type="SUPFAM" id="SSF51905">
    <property type="entry name" value="FAD/NAD(P)-binding domain"/>
    <property type="match status" value="1"/>
</dbReference>
<organism evidence="6 7">
    <name type="scientific">Araneus ventricosus</name>
    <name type="common">Orbweaver spider</name>
    <name type="synonym">Epeira ventricosa</name>
    <dbReference type="NCBI Taxonomy" id="182803"/>
    <lineage>
        <taxon>Eukaryota</taxon>
        <taxon>Metazoa</taxon>
        <taxon>Ecdysozoa</taxon>
        <taxon>Arthropoda</taxon>
        <taxon>Chelicerata</taxon>
        <taxon>Arachnida</taxon>
        <taxon>Araneae</taxon>
        <taxon>Araneomorphae</taxon>
        <taxon>Entelegynae</taxon>
        <taxon>Araneoidea</taxon>
        <taxon>Araneidae</taxon>
        <taxon>Araneus</taxon>
    </lineage>
</organism>